<comment type="cofactor">
    <cofactor evidence="2">
        <name>Mg(2+)</name>
        <dbReference type="ChEBI" id="CHEBI:18420"/>
    </cofactor>
    <text evidence="2">Binds 1 Mg(2+) ion per subunit.</text>
</comment>
<dbReference type="PANTHER" id="PTHR48080:SF5">
    <property type="entry name" value="D(-)-TARTRATE DEHYDRATASE"/>
    <property type="match status" value="1"/>
</dbReference>
<proteinExistence type="predicted"/>
<feature type="active site" description="Proton donor/acceptor" evidence="1">
    <location>
        <position position="318"/>
    </location>
</feature>
<dbReference type="InterPro" id="IPR029017">
    <property type="entry name" value="Enolase-like_N"/>
</dbReference>
<keyword evidence="2" id="KW-0479">Metal-binding</keyword>
<sequence>MRVVEIREKAVKLQSRLRNAAFSFDEMTTSLVAVVTDVVRNGRPVVGYAFNSTGRYACGAQMRDRFVPRLMRAEALTLDPAAFDPDLWLTAMMFGEKPGGDMERSVAIGTIEHALWDAVGKIADVPVYRLIADRYRGGDAQTRVFCYVGGGWYAPGKTVADLLEEVRRYLGMGYTLIKVKVGGLPLAEDLARLEAVISLLGDPARLAVDANCGIPPALRPAYAQALKPLGLRWFEEPAHPADFAGNADFIAAYGNPVATGENLFALEDVRNLVRHGGMRPGIDIIQSDIPQSYGIGTAARVLAMLAEHGFTPASVLPHGGNQMSFNQSAGFGLGMCEAYPDAFGVFSGYCDDVRVEDGYITAGDWPGMGFERQAELFRLFQSVLD</sequence>
<keyword evidence="2" id="KW-0460">Magnesium</keyword>
<dbReference type="SMART" id="SM00922">
    <property type="entry name" value="MR_MLE"/>
    <property type="match status" value="1"/>
</dbReference>
<dbReference type="SUPFAM" id="SSF54826">
    <property type="entry name" value="Enolase N-terminal domain-like"/>
    <property type="match status" value="1"/>
</dbReference>
<dbReference type="SFLD" id="SFLDS00001">
    <property type="entry name" value="Enolase"/>
    <property type="match status" value="1"/>
</dbReference>
<feature type="binding site" evidence="2">
    <location>
        <position position="261"/>
    </location>
    <ligand>
        <name>Mg(2+)</name>
        <dbReference type="ChEBI" id="CHEBI:18420"/>
    </ligand>
</feature>
<evidence type="ECO:0000259" key="3">
    <source>
        <dbReference type="SMART" id="SM00922"/>
    </source>
</evidence>
<accession>A0A4R3LPZ4</accession>
<evidence type="ECO:0000256" key="2">
    <source>
        <dbReference type="PIRSR" id="PIRSR634611-3"/>
    </source>
</evidence>
<dbReference type="OrthoDB" id="9802699at2"/>
<evidence type="ECO:0000256" key="1">
    <source>
        <dbReference type="PIRSR" id="PIRSR634611-1"/>
    </source>
</evidence>
<feature type="binding site" evidence="2">
    <location>
        <position position="235"/>
    </location>
    <ligand>
        <name>Mg(2+)</name>
        <dbReference type="ChEBI" id="CHEBI:18420"/>
    </ligand>
</feature>
<dbReference type="SFLD" id="SFLDG00179">
    <property type="entry name" value="mandelate_racemase"/>
    <property type="match status" value="1"/>
</dbReference>
<dbReference type="RefSeq" id="WP_132035893.1">
    <property type="nucleotide sequence ID" value="NZ_SMAI01000021.1"/>
</dbReference>
<dbReference type="EMBL" id="SMAI01000021">
    <property type="protein sequence ID" value="TCT00585.1"/>
    <property type="molecule type" value="Genomic_DNA"/>
</dbReference>
<name>A0A4R3LPZ4_9HYPH</name>
<dbReference type="InterPro" id="IPR036849">
    <property type="entry name" value="Enolase-like_C_sf"/>
</dbReference>
<dbReference type="InterPro" id="IPR034593">
    <property type="entry name" value="DgoD-like"/>
</dbReference>
<dbReference type="Pfam" id="PF13378">
    <property type="entry name" value="MR_MLE_C"/>
    <property type="match status" value="1"/>
</dbReference>
<organism evidence="4 5">
    <name type="scientific">Aquabacter spiritensis</name>
    <dbReference type="NCBI Taxonomy" id="933073"/>
    <lineage>
        <taxon>Bacteria</taxon>
        <taxon>Pseudomonadati</taxon>
        <taxon>Pseudomonadota</taxon>
        <taxon>Alphaproteobacteria</taxon>
        <taxon>Hyphomicrobiales</taxon>
        <taxon>Xanthobacteraceae</taxon>
        <taxon>Aquabacter</taxon>
    </lineage>
</organism>
<dbReference type="Gene3D" id="3.30.390.10">
    <property type="entry name" value="Enolase-like, N-terminal domain"/>
    <property type="match status" value="1"/>
</dbReference>
<evidence type="ECO:0000313" key="5">
    <source>
        <dbReference type="Proteomes" id="UP000294664"/>
    </source>
</evidence>
<protein>
    <submittedName>
        <fullName evidence="4">L-alanine-DL-glutamate epimerase-like enolase superfamily enzyme</fullName>
    </submittedName>
</protein>
<dbReference type="GO" id="GO:0046872">
    <property type="term" value="F:metal ion binding"/>
    <property type="evidence" value="ECO:0007669"/>
    <property type="project" value="UniProtKB-KW"/>
</dbReference>
<dbReference type="SFLD" id="SFLDF00118">
    <property type="entry name" value="D-tartrate_dehydratase"/>
    <property type="match status" value="1"/>
</dbReference>
<dbReference type="PANTHER" id="PTHR48080">
    <property type="entry name" value="D-GALACTONATE DEHYDRATASE-RELATED"/>
    <property type="match status" value="1"/>
</dbReference>
<gene>
    <name evidence="4" type="ORF">EDC64_1215</name>
</gene>
<dbReference type="SUPFAM" id="SSF51604">
    <property type="entry name" value="Enolase C-terminal domain-like"/>
    <property type="match status" value="1"/>
</dbReference>
<comment type="caution">
    <text evidence="4">The sequence shown here is derived from an EMBL/GenBank/DDBJ whole genome shotgun (WGS) entry which is preliminary data.</text>
</comment>
<dbReference type="GO" id="GO:0047808">
    <property type="term" value="F:D(-)-tartrate dehydratase activity"/>
    <property type="evidence" value="ECO:0007669"/>
    <property type="project" value="InterPro"/>
</dbReference>
<evidence type="ECO:0000313" key="4">
    <source>
        <dbReference type="EMBL" id="TCT00585.1"/>
    </source>
</evidence>
<dbReference type="Gene3D" id="3.20.20.120">
    <property type="entry name" value="Enolase-like C-terminal domain"/>
    <property type="match status" value="1"/>
</dbReference>
<dbReference type="InterPro" id="IPR029065">
    <property type="entry name" value="Enolase_C-like"/>
</dbReference>
<feature type="domain" description="Mandelate racemase/muconate lactonizing enzyme C-terminal" evidence="3">
    <location>
        <begin position="159"/>
        <end position="256"/>
    </location>
</feature>
<feature type="binding site" evidence="2">
    <location>
        <position position="209"/>
    </location>
    <ligand>
        <name>Mg(2+)</name>
        <dbReference type="ChEBI" id="CHEBI:18420"/>
    </ligand>
</feature>
<dbReference type="InterPro" id="IPR034611">
    <property type="entry name" value="D-tartrate_dehydratase"/>
</dbReference>
<dbReference type="AlphaFoldDB" id="A0A4R3LPZ4"/>
<dbReference type="InterPro" id="IPR013342">
    <property type="entry name" value="Mandelate_racemase_C"/>
</dbReference>
<feature type="active site" description="acceptor" evidence="1">
    <location>
        <position position="180"/>
    </location>
</feature>
<reference evidence="4 5" key="1">
    <citation type="submission" date="2019-03" db="EMBL/GenBank/DDBJ databases">
        <title>Genomic Encyclopedia of Type Strains, Phase IV (KMG-IV): sequencing the most valuable type-strain genomes for metagenomic binning, comparative biology and taxonomic classification.</title>
        <authorList>
            <person name="Goeker M."/>
        </authorList>
    </citation>
    <scope>NUCLEOTIDE SEQUENCE [LARGE SCALE GENOMIC DNA]</scope>
    <source>
        <strain evidence="4 5">DSM 9035</strain>
    </source>
</reference>
<dbReference type="Proteomes" id="UP000294664">
    <property type="component" value="Unassembled WGS sequence"/>
</dbReference>
<keyword evidence="5" id="KW-1185">Reference proteome</keyword>